<sequence length="138" mass="15949">MPSYSFSEYRNALQNYLGSRYRLVHSKIKDIQTIDLGSKIPENFNALSNLRVLVSDKISRVPTLSRENFTKFQRVVTARITKFPYGHHMRHSWIFRCCLIGTVISYPIFLKMNDLVIPNGESGNHEVSGTKKEKLKKS</sequence>
<dbReference type="AlphaFoldDB" id="A0AAJ7RSR8"/>
<dbReference type="GeneID" id="112495187"/>
<dbReference type="Proteomes" id="UP000694920">
    <property type="component" value="Unplaced"/>
</dbReference>
<gene>
    <name evidence="2" type="primary">LOC112495187</name>
</gene>
<organism evidence="1 2">
    <name type="scientific">Cephus cinctus</name>
    <name type="common">Wheat stem sawfly</name>
    <dbReference type="NCBI Taxonomy" id="211228"/>
    <lineage>
        <taxon>Eukaryota</taxon>
        <taxon>Metazoa</taxon>
        <taxon>Ecdysozoa</taxon>
        <taxon>Arthropoda</taxon>
        <taxon>Hexapoda</taxon>
        <taxon>Insecta</taxon>
        <taxon>Pterygota</taxon>
        <taxon>Neoptera</taxon>
        <taxon>Endopterygota</taxon>
        <taxon>Hymenoptera</taxon>
        <taxon>Cephoidea</taxon>
        <taxon>Cephidae</taxon>
        <taxon>Cephus</taxon>
    </lineage>
</organism>
<keyword evidence="1" id="KW-1185">Reference proteome</keyword>
<name>A0AAJ7RSR8_CEPCN</name>
<proteinExistence type="predicted"/>
<reference evidence="2" key="1">
    <citation type="submission" date="2025-08" db="UniProtKB">
        <authorList>
            <consortium name="RefSeq"/>
        </authorList>
    </citation>
    <scope>IDENTIFICATION</scope>
</reference>
<evidence type="ECO:0000313" key="1">
    <source>
        <dbReference type="Proteomes" id="UP000694920"/>
    </source>
</evidence>
<accession>A0AAJ7RSR8</accession>
<evidence type="ECO:0000313" key="2">
    <source>
        <dbReference type="RefSeq" id="XP_024946448.1"/>
    </source>
</evidence>
<dbReference type="KEGG" id="ccin:112495187"/>
<protein>
    <submittedName>
        <fullName evidence="2">Uncharacterized protein LOC112495187</fullName>
    </submittedName>
</protein>
<dbReference type="RefSeq" id="XP_024946448.1">
    <property type="nucleotide sequence ID" value="XM_025090680.1"/>
</dbReference>